<comment type="caution">
    <text evidence="1">The sequence shown here is derived from an EMBL/GenBank/DDBJ whole genome shotgun (WGS) entry which is preliminary data.</text>
</comment>
<reference evidence="1 2" key="1">
    <citation type="submission" date="2017-06" db="EMBL/GenBank/DDBJ databases">
        <title>Novel microbial phyla capable of carbon fixation and sulfur reduction in deep-sea sediments.</title>
        <authorList>
            <person name="Huang J."/>
            <person name="Baker B."/>
            <person name="Wang Y."/>
        </authorList>
    </citation>
    <scope>NUCLEOTIDE SEQUENCE [LARGE SCALE GENOMIC DNA]</scope>
    <source>
        <strain evidence="1">B3_TA06</strain>
    </source>
</reference>
<dbReference type="Proteomes" id="UP000317778">
    <property type="component" value="Unassembled WGS sequence"/>
</dbReference>
<name>A0A532V1A4_UNCT6</name>
<evidence type="ECO:0000313" key="2">
    <source>
        <dbReference type="Proteomes" id="UP000317778"/>
    </source>
</evidence>
<accession>A0A532V1A4</accession>
<dbReference type="EMBL" id="NJBO01000015">
    <property type="protein sequence ID" value="TKJ40948.1"/>
    <property type="molecule type" value="Genomic_DNA"/>
</dbReference>
<protein>
    <submittedName>
        <fullName evidence="1">Uncharacterized protein</fullName>
    </submittedName>
</protein>
<dbReference type="AlphaFoldDB" id="A0A532V1A4"/>
<evidence type="ECO:0000313" key="1">
    <source>
        <dbReference type="EMBL" id="TKJ40948.1"/>
    </source>
</evidence>
<proteinExistence type="predicted"/>
<organism evidence="1 2">
    <name type="scientific">candidate division TA06 bacterium B3_TA06</name>
    <dbReference type="NCBI Taxonomy" id="2012487"/>
    <lineage>
        <taxon>Bacteria</taxon>
        <taxon>Bacteria division TA06</taxon>
    </lineage>
</organism>
<sequence>MAQKAFLITIRIHDGPHDYDEYSVVNADSADQAKDLVWAYLQCGYYQGADPGEWTIKNEETHTIKEAYGDRLYSILDVKEIPAEHAKVLTEYMAWDATEDARRAVETLKVQTSKE</sequence>
<gene>
    <name evidence="1" type="ORF">CEE36_08765</name>
</gene>